<name>A0ABD0LUS3_9CAEN</name>
<dbReference type="Proteomes" id="UP001519460">
    <property type="component" value="Unassembled WGS sequence"/>
</dbReference>
<sequence length="247" mass="27342">MQQGKHLDSTRDRKGRDSLTCGEAGDKEQEGNGHFHSLEISAALITNSQFGSRIIHFALCFSVDVHVYFVSACQKSVSSRYNILRLIHFSCPGLLGYYKPLAIVKPATILYVFYSPPPALDFSSSSCPGLLGYFQLPAVVKPPTILYVFYSPPPALDFSVTFNSRLTWNQPQYCTSSTVLLLPWTSRLLSTPGCRETTHNIVRLLQSSSCPGLLGYFQLPTDVEPATILYVFYSPPPALDFSVTINS</sequence>
<evidence type="ECO:0000313" key="2">
    <source>
        <dbReference type="EMBL" id="KAK7502980.1"/>
    </source>
</evidence>
<organism evidence="2 3">
    <name type="scientific">Batillaria attramentaria</name>
    <dbReference type="NCBI Taxonomy" id="370345"/>
    <lineage>
        <taxon>Eukaryota</taxon>
        <taxon>Metazoa</taxon>
        <taxon>Spiralia</taxon>
        <taxon>Lophotrochozoa</taxon>
        <taxon>Mollusca</taxon>
        <taxon>Gastropoda</taxon>
        <taxon>Caenogastropoda</taxon>
        <taxon>Sorbeoconcha</taxon>
        <taxon>Cerithioidea</taxon>
        <taxon>Batillariidae</taxon>
        <taxon>Batillaria</taxon>
    </lineage>
</organism>
<evidence type="ECO:0000313" key="3">
    <source>
        <dbReference type="Proteomes" id="UP001519460"/>
    </source>
</evidence>
<proteinExistence type="predicted"/>
<comment type="caution">
    <text evidence="2">The sequence shown here is derived from an EMBL/GenBank/DDBJ whole genome shotgun (WGS) entry which is preliminary data.</text>
</comment>
<accession>A0ABD0LUS3</accession>
<keyword evidence="3" id="KW-1185">Reference proteome</keyword>
<feature type="compositionally biased region" description="Basic and acidic residues" evidence="1">
    <location>
        <begin position="1"/>
        <end position="17"/>
    </location>
</feature>
<dbReference type="EMBL" id="JACVVK020000022">
    <property type="protein sequence ID" value="KAK7502980.1"/>
    <property type="molecule type" value="Genomic_DNA"/>
</dbReference>
<feature type="region of interest" description="Disordered" evidence="1">
    <location>
        <begin position="1"/>
        <end position="32"/>
    </location>
</feature>
<dbReference type="AlphaFoldDB" id="A0ABD0LUS3"/>
<evidence type="ECO:0000256" key="1">
    <source>
        <dbReference type="SAM" id="MobiDB-lite"/>
    </source>
</evidence>
<reference evidence="2 3" key="1">
    <citation type="journal article" date="2023" name="Sci. Data">
        <title>Genome assembly of the Korean intertidal mud-creeper Batillaria attramentaria.</title>
        <authorList>
            <person name="Patra A.K."/>
            <person name="Ho P.T."/>
            <person name="Jun S."/>
            <person name="Lee S.J."/>
            <person name="Kim Y."/>
            <person name="Won Y.J."/>
        </authorList>
    </citation>
    <scope>NUCLEOTIDE SEQUENCE [LARGE SCALE GENOMIC DNA]</scope>
    <source>
        <strain evidence="2">Wonlab-2016</strain>
    </source>
</reference>
<protein>
    <submittedName>
        <fullName evidence="2">Uncharacterized protein</fullName>
    </submittedName>
</protein>
<gene>
    <name evidence="2" type="ORF">BaRGS_00005606</name>
</gene>